<evidence type="ECO:0000256" key="1">
    <source>
        <dbReference type="SAM" id="MobiDB-lite"/>
    </source>
</evidence>
<feature type="compositionally biased region" description="Polar residues" evidence="1">
    <location>
        <begin position="29"/>
        <end position="39"/>
    </location>
</feature>
<feature type="compositionally biased region" description="Basic and acidic residues" evidence="1">
    <location>
        <begin position="42"/>
        <end position="66"/>
    </location>
</feature>
<proteinExistence type="predicted"/>
<dbReference type="AlphaFoldDB" id="A0A8T2JUA6"/>
<dbReference type="Proteomes" id="UP000812440">
    <property type="component" value="Chromosome 8_10"/>
</dbReference>
<feature type="compositionally biased region" description="Polar residues" evidence="1">
    <location>
        <begin position="188"/>
        <end position="220"/>
    </location>
</feature>
<sequence length="262" mass="28710">MAVKENQDSPLVTEQEDNSDSDTEDLGFYTNSGSLSAASQDILERSERRKQRTLREHHDRLEEVSKNKQALWGKNPQLSILPERNGSNTELNTSSFLTNEHPELLCEKSLKSASSHNGPSSLAETDPVAHQYHRTCKSNKQVLDNKSSSKDLAASLHTPCRTGTAPRPKERKPALANRSYPATPKLPISSTSTKLHTVSSSPGKQRNVSAPSQATVNKRQVASDVSFGKTQTATSTVKSQRPLKSAPNQLSKTPTERGVRSK</sequence>
<dbReference type="EMBL" id="JAACNH010000003">
    <property type="protein sequence ID" value="KAG8446877.1"/>
    <property type="molecule type" value="Genomic_DNA"/>
</dbReference>
<feature type="compositionally biased region" description="Polar residues" evidence="1">
    <location>
        <begin position="111"/>
        <end position="123"/>
    </location>
</feature>
<feature type="compositionally biased region" description="Polar residues" evidence="1">
    <location>
        <begin position="228"/>
        <end position="239"/>
    </location>
</feature>
<feature type="region of interest" description="Disordered" evidence="1">
    <location>
        <begin position="1"/>
        <end position="262"/>
    </location>
</feature>
<keyword evidence="3" id="KW-1185">Reference proteome</keyword>
<feature type="compositionally biased region" description="Acidic residues" evidence="1">
    <location>
        <begin position="14"/>
        <end position="25"/>
    </location>
</feature>
<dbReference type="OrthoDB" id="7451790at2759"/>
<gene>
    <name evidence="2" type="ORF">GDO86_014361</name>
</gene>
<accession>A0A8T2JUA6</accession>
<feature type="compositionally biased region" description="Basic and acidic residues" evidence="1">
    <location>
        <begin position="100"/>
        <end position="110"/>
    </location>
</feature>
<protein>
    <submittedName>
        <fullName evidence="2">Uncharacterized protein</fullName>
    </submittedName>
</protein>
<reference evidence="2" key="1">
    <citation type="thesis" date="2020" institute="ProQuest LLC" country="789 East Eisenhower Parkway, Ann Arbor, MI, USA">
        <title>Comparative Genomics and Chromosome Evolution.</title>
        <authorList>
            <person name="Mudd A.B."/>
        </authorList>
    </citation>
    <scope>NUCLEOTIDE SEQUENCE</scope>
    <source>
        <strain evidence="2">Female2</strain>
        <tissue evidence="2">Blood</tissue>
    </source>
</reference>
<feature type="compositionally biased region" description="Polar residues" evidence="1">
    <location>
        <begin position="85"/>
        <end position="98"/>
    </location>
</feature>
<evidence type="ECO:0000313" key="2">
    <source>
        <dbReference type="EMBL" id="KAG8446877.1"/>
    </source>
</evidence>
<organism evidence="2 3">
    <name type="scientific">Hymenochirus boettgeri</name>
    <name type="common">Congo dwarf clawed frog</name>
    <dbReference type="NCBI Taxonomy" id="247094"/>
    <lineage>
        <taxon>Eukaryota</taxon>
        <taxon>Metazoa</taxon>
        <taxon>Chordata</taxon>
        <taxon>Craniata</taxon>
        <taxon>Vertebrata</taxon>
        <taxon>Euteleostomi</taxon>
        <taxon>Amphibia</taxon>
        <taxon>Batrachia</taxon>
        <taxon>Anura</taxon>
        <taxon>Pipoidea</taxon>
        <taxon>Pipidae</taxon>
        <taxon>Pipinae</taxon>
        <taxon>Hymenochirus</taxon>
    </lineage>
</organism>
<name>A0A8T2JUA6_9PIPI</name>
<comment type="caution">
    <text evidence="2">The sequence shown here is derived from an EMBL/GenBank/DDBJ whole genome shotgun (WGS) entry which is preliminary data.</text>
</comment>
<evidence type="ECO:0000313" key="3">
    <source>
        <dbReference type="Proteomes" id="UP000812440"/>
    </source>
</evidence>